<proteinExistence type="predicted"/>
<organism evidence="2 3">
    <name type="scientific">[Clostridium] fimetarium</name>
    <dbReference type="NCBI Taxonomy" id="99656"/>
    <lineage>
        <taxon>Bacteria</taxon>
        <taxon>Bacillati</taxon>
        <taxon>Bacillota</taxon>
        <taxon>Clostridia</taxon>
        <taxon>Lachnospirales</taxon>
        <taxon>Lachnospiraceae</taxon>
    </lineage>
</organism>
<dbReference type="AlphaFoldDB" id="A0A1I0Q0P7"/>
<evidence type="ECO:0000313" key="2">
    <source>
        <dbReference type="EMBL" id="SEW20533.1"/>
    </source>
</evidence>
<gene>
    <name evidence="2" type="ORF">SAMN05421659_106204</name>
</gene>
<reference evidence="2 3" key="1">
    <citation type="submission" date="2016-10" db="EMBL/GenBank/DDBJ databases">
        <authorList>
            <person name="de Groot N.N."/>
        </authorList>
    </citation>
    <scope>NUCLEOTIDE SEQUENCE [LARGE SCALE GENOMIC DNA]</scope>
    <source>
        <strain evidence="2 3">DSM 9179</strain>
    </source>
</reference>
<accession>A0A1I0Q0P7</accession>
<evidence type="ECO:0000259" key="1">
    <source>
        <dbReference type="Pfam" id="PF03235"/>
    </source>
</evidence>
<dbReference type="EMBL" id="FOJI01000006">
    <property type="protein sequence ID" value="SEW20533.1"/>
    <property type="molecule type" value="Genomic_DNA"/>
</dbReference>
<feature type="domain" description="GmrSD restriction endonucleases N-terminal" evidence="1">
    <location>
        <begin position="145"/>
        <end position="297"/>
    </location>
</feature>
<protein>
    <recommendedName>
        <fullName evidence="1">GmrSD restriction endonucleases N-terminal domain-containing protein</fullName>
    </recommendedName>
</protein>
<dbReference type="Proteomes" id="UP000199701">
    <property type="component" value="Unassembled WGS sequence"/>
</dbReference>
<sequence length="483" mass="56636">MYADKIVLNVNEIINRKVHWDNIEKKEYDSRCFDMGELIIIEYEDKSIRLFSTQLKLLSTLFFLNGKQNTDRIILEKTIYCTIVQSNILLAHINEKEFSERYTLGGNLMIEKNVKIESLDEEEVSYSDDDLYNITSWGADLSFREILTMYEDGELLKPELQRKYVWSRVEASRFIDSILLGLPVPSIFFAKEVKETMLIIDGYQRIMTVNDYVNGTFSGDGKVFKLSNTDNINARWRGKAFVELEPDEKRKIKTTTIHAIIFEQKHPTNDTGMYQIFERINTGGRTLKPQEIRNCIYQGQCNNLLLELNKDKSWRKVLGLNDEDSRMADIELILRFFAMKDIHKRKEKTQNQVNLTKYLNDYMGDKKKISLEEYALMKNEFVEMIHICYKNFAENSFKNLKKGTEEFVKKVNPAIFDAVSVATSNAIKNGYKFEEENYIEKYIKLLKDDEFIDAASNRTTNMVNIEKRIKKASDILYGVTYEW</sequence>
<dbReference type="STRING" id="99656.SAMN05421659_106204"/>
<name>A0A1I0Q0P7_9FIRM</name>
<dbReference type="Pfam" id="PF03235">
    <property type="entry name" value="GmrSD_N"/>
    <property type="match status" value="1"/>
</dbReference>
<dbReference type="PANTHER" id="PTHR39639:SF1">
    <property type="entry name" value="DUF262 DOMAIN-CONTAINING PROTEIN"/>
    <property type="match status" value="1"/>
</dbReference>
<evidence type="ECO:0000313" key="3">
    <source>
        <dbReference type="Proteomes" id="UP000199701"/>
    </source>
</evidence>
<dbReference type="InterPro" id="IPR004919">
    <property type="entry name" value="GmrSD_N"/>
</dbReference>
<keyword evidence="3" id="KW-1185">Reference proteome</keyword>
<dbReference type="PANTHER" id="PTHR39639">
    <property type="entry name" value="CHROMOSOME 16, WHOLE GENOME SHOTGUN SEQUENCE"/>
    <property type="match status" value="1"/>
</dbReference>
<dbReference type="RefSeq" id="WP_242941003.1">
    <property type="nucleotide sequence ID" value="NZ_FOJI01000006.1"/>
</dbReference>